<evidence type="ECO:0000256" key="1">
    <source>
        <dbReference type="SAM" id="MobiDB-lite"/>
    </source>
</evidence>
<feature type="region of interest" description="Disordered" evidence="1">
    <location>
        <begin position="266"/>
        <end position="320"/>
    </location>
</feature>
<evidence type="ECO:0000313" key="2">
    <source>
        <dbReference type="EMBL" id="KAG0663503.1"/>
    </source>
</evidence>
<reference evidence="2 3" key="1">
    <citation type="submission" date="2020-11" db="EMBL/GenBank/DDBJ databases">
        <title>Kefir isolates.</title>
        <authorList>
            <person name="Marcisauskas S."/>
            <person name="Kim Y."/>
            <person name="Blasche S."/>
        </authorList>
    </citation>
    <scope>NUCLEOTIDE SEQUENCE [LARGE SCALE GENOMIC DNA]</scope>
    <source>
        <strain evidence="2 3">KR</strain>
    </source>
</reference>
<proteinExistence type="predicted"/>
<accession>A0A9P6W491</accession>
<dbReference type="AlphaFoldDB" id="A0A9P6W491"/>
<name>A0A9P6W491_RHOMI</name>
<evidence type="ECO:0000313" key="3">
    <source>
        <dbReference type="Proteomes" id="UP000777482"/>
    </source>
</evidence>
<organism evidence="2 3">
    <name type="scientific">Rhodotorula mucilaginosa</name>
    <name type="common">Yeast</name>
    <name type="synonym">Rhodotorula rubra</name>
    <dbReference type="NCBI Taxonomy" id="5537"/>
    <lineage>
        <taxon>Eukaryota</taxon>
        <taxon>Fungi</taxon>
        <taxon>Dikarya</taxon>
        <taxon>Basidiomycota</taxon>
        <taxon>Pucciniomycotina</taxon>
        <taxon>Microbotryomycetes</taxon>
        <taxon>Sporidiobolales</taxon>
        <taxon>Sporidiobolaceae</taxon>
        <taxon>Rhodotorula</taxon>
    </lineage>
</organism>
<dbReference type="EMBL" id="PUHQ01000019">
    <property type="protein sequence ID" value="KAG0663503.1"/>
    <property type="molecule type" value="Genomic_DNA"/>
</dbReference>
<protein>
    <submittedName>
        <fullName evidence="2">Uncharacterized protein</fullName>
    </submittedName>
</protein>
<comment type="caution">
    <text evidence="2">The sequence shown here is derived from an EMBL/GenBank/DDBJ whole genome shotgun (WGS) entry which is preliminary data.</text>
</comment>
<feature type="compositionally biased region" description="Low complexity" evidence="1">
    <location>
        <begin position="108"/>
        <end position="125"/>
    </location>
</feature>
<feature type="compositionally biased region" description="Basic residues" evidence="1">
    <location>
        <begin position="347"/>
        <end position="360"/>
    </location>
</feature>
<dbReference type="Proteomes" id="UP000777482">
    <property type="component" value="Unassembled WGS sequence"/>
</dbReference>
<keyword evidence="3" id="KW-1185">Reference proteome</keyword>
<feature type="region of interest" description="Disordered" evidence="1">
    <location>
        <begin position="341"/>
        <end position="360"/>
    </location>
</feature>
<feature type="region of interest" description="Disordered" evidence="1">
    <location>
        <begin position="104"/>
        <end position="179"/>
    </location>
</feature>
<gene>
    <name evidence="2" type="ORF">C6P46_002399</name>
</gene>
<sequence length="360" mass="37744">MLLFTRVSQKESAHLGYDASRASRERAGASSLQCHRRRIAAPAAVSGKEGVAAHATERRGPPTCIVVDKGPAVESSKAESGVLERSGGCPGVHSRRCRCVARGEGPLPRARSSAAARAAPSQESAAPPPPATSARHFVRWADEGRKSPPSPGFRPTHSPVTSPEFSPREGSLDSPGFGTADLYGRNALASSSGEHHPQPFVPDLDLALHAPAQPGQPAIRSLDDAYLKVVINAAGLGLFDGPTPSMTSSSDADERAQSPELFAPAAHFAGPTPEVDQAPVTPRHDTPRAEQPIMPGVVAVASSPQKLRRSPRLANASLPRYTAETTSAKISVRRKRTCKGTAAATAKKGRSLSHLAKSHL</sequence>